<proteinExistence type="predicted"/>
<dbReference type="Pfam" id="PF07690">
    <property type="entry name" value="MFS_1"/>
    <property type="match status" value="1"/>
</dbReference>
<evidence type="ECO:0000256" key="5">
    <source>
        <dbReference type="SAM" id="MobiDB-lite"/>
    </source>
</evidence>
<evidence type="ECO:0000313" key="8">
    <source>
        <dbReference type="EMBL" id="KFI60101.1"/>
    </source>
</evidence>
<evidence type="ECO:0000259" key="7">
    <source>
        <dbReference type="PROSITE" id="PS50850"/>
    </source>
</evidence>
<keyword evidence="3 6" id="KW-1133">Transmembrane helix</keyword>
<dbReference type="PANTHER" id="PTHR23531:SF1">
    <property type="entry name" value="QUINOLENE RESISTANCE PROTEIN NORA"/>
    <property type="match status" value="1"/>
</dbReference>
<feature type="transmembrane region" description="Helical" evidence="6">
    <location>
        <begin position="509"/>
        <end position="528"/>
    </location>
</feature>
<feature type="domain" description="Major facilitator superfamily (MFS) profile" evidence="7">
    <location>
        <begin position="65"/>
        <end position="531"/>
    </location>
</feature>
<dbReference type="InterPro" id="IPR011701">
    <property type="entry name" value="MFS"/>
</dbReference>
<keyword evidence="9" id="KW-1185">Reference proteome</keyword>
<evidence type="ECO:0000256" key="2">
    <source>
        <dbReference type="ARBA" id="ARBA00022692"/>
    </source>
</evidence>
<feature type="transmembrane region" description="Helical" evidence="6">
    <location>
        <begin position="218"/>
        <end position="239"/>
    </location>
</feature>
<dbReference type="PANTHER" id="PTHR23531">
    <property type="entry name" value="QUINOLENE RESISTANCE PROTEIN NORA"/>
    <property type="match status" value="1"/>
</dbReference>
<comment type="subcellular location">
    <subcellularLocation>
        <location evidence="1">Cell membrane</location>
        <topology evidence="1">Multi-pass membrane protein</topology>
    </subcellularLocation>
</comment>
<evidence type="ECO:0000256" key="4">
    <source>
        <dbReference type="ARBA" id="ARBA00023136"/>
    </source>
</evidence>
<feature type="transmembrane region" description="Helical" evidence="6">
    <location>
        <begin position="443"/>
        <end position="462"/>
    </location>
</feature>
<feature type="region of interest" description="Disordered" evidence="5">
    <location>
        <begin position="314"/>
        <end position="340"/>
    </location>
</feature>
<feature type="transmembrane region" description="Helical" evidence="6">
    <location>
        <begin position="192"/>
        <end position="212"/>
    </location>
</feature>
<dbReference type="InterPro" id="IPR052714">
    <property type="entry name" value="MFS_Exporter"/>
</dbReference>
<name>A0A087AMV1_9BIFI</name>
<dbReference type="SUPFAM" id="SSF103473">
    <property type="entry name" value="MFS general substrate transporter"/>
    <property type="match status" value="1"/>
</dbReference>
<dbReference type="GO" id="GO:0005886">
    <property type="term" value="C:plasma membrane"/>
    <property type="evidence" value="ECO:0007669"/>
    <property type="project" value="UniProtKB-SubCell"/>
</dbReference>
<evidence type="ECO:0000313" key="9">
    <source>
        <dbReference type="Proteomes" id="UP000029074"/>
    </source>
</evidence>
<evidence type="ECO:0000256" key="6">
    <source>
        <dbReference type="SAM" id="Phobius"/>
    </source>
</evidence>
<dbReference type="GO" id="GO:0022857">
    <property type="term" value="F:transmembrane transporter activity"/>
    <property type="evidence" value="ECO:0007669"/>
    <property type="project" value="InterPro"/>
</dbReference>
<keyword evidence="4 6" id="KW-0472">Membrane</keyword>
<evidence type="ECO:0000256" key="1">
    <source>
        <dbReference type="ARBA" id="ARBA00004651"/>
    </source>
</evidence>
<feature type="transmembrane region" description="Helical" evidence="6">
    <location>
        <begin position="483"/>
        <end position="503"/>
    </location>
</feature>
<comment type="caution">
    <text evidence="8">The sequence shown here is derived from an EMBL/GenBank/DDBJ whole genome shotgun (WGS) entry which is preliminary data.</text>
</comment>
<feature type="transmembrane region" description="Helical" evidence="6">
    <location>
        <begin position="67"/>
        <end position="88"/>
    </location>
</feature>
<feature type="transmembrane region" description="Helical" evidence="6">
    <location>
        <begin position="100"/>
        <end position="119"/>
    </location>
</feature>
<protein>
    <submittedName>
        <fullName evidence="8">Multidrug transport protein</fullName>
    </submittedName>
</protein>
<dbReference type="PROSITE" id="PS50850">
    <property type="entry name" value="MFS"/>
    <property type="match status" value="1"/>
</dbReference>
<dbReference type="Proteomes" id="UP000029074">
    <property type="component" value="Unassembled WGS sequence"/>
</dbReference>
<dbReference type="EMBL" id="JGYW01000001">
    <property type="protein sequence ID" value="KFI60101.1"/>
    <property type="molecule type" value="Genomic_DNA"/>
</dbReference>
<accession>A0A087AMV1</accession>
<gene>
    <name evidence="8" type="ORF">BGLCM_0121</name>
</gene>
<reference evidence="8 9" key="1">
    <citation type="submission" date="2014-03" db="EMBL/GenBank/DDBJ databases">
        <title>Genomics of Bifidobacteria.</title>
        <authorList>
            <person name="Ventura M."/>
            <person name="Milani C."/>
            <person name="Lugli G.A."/>
        </authorList>
    </citation>
    <scope>NUCLEOTIDE SEQUENCE [LARGE SCALE GENOMIC DNA]</scope>
    <source>
        <strain evidence="8 9">LMG 11596</strain>
    </source>
</reference>
<feature type="transmembrane region" description="Helical" evidence="6">
    <location>
        <begin position="161"/>
        <end position="180"/>
    </location>
</feature>
<feature type="transmembrane region" description="Helical" evidence="6">
    <location>
        <begin position="131"/>
        <end position="149"/>
    </location>
</feature>
<keyword evidence="2 6" id="KW-0812">Transmembrane</keyword>
<feature type="transmembrane region" description="Helical" evidence="6">
    <location>
        <begin position="352"/>
        <end position="372"/>
    </location>
</feature>
<dbReference type="AlphaFoldDB" id="A0A087AMV1"/>
<sequence length="537" mass="57964">MAIFMQEARLTHPHHHTLHVHSSDSEVPDSHQSGPQRFIHATTHSWTHRATDDPNRPRKERLITRDVALIMFATFCFMSASMLGNPIVAGFAGSLGANGTMMGLIAAVMSGVALFCRPVAGNLADKTSKRVLAFTGAALFLGADVWYALSSTELSLLGARLLNGVGFACISVCMATWLSMMLPLSRMGAGMGLYGTVNALAQAVGPGTGILISKHWGYRPAFVIAAVLCVLMLIAIMLIQDAGVPLSVKQARERIATDATRKQAAHDAIDEATAEFAHSLDKPGLLPDASAASQRPAQPQDCATSVASAAASPASSSTASSTSGANLTTNNPNSTATSPTSRGRFYQLFNRLFEVKVLPIAGIFMLFGLPYFANQSFLVNYCNALDLPVQPSLFFVVYAVAILALRLLMRNWFDTKSFLFFFLIGTAGTVFMLLALTFMRNDWLMFAAAIMMAFSYGIMSSVTQAEAVVIAGKARSGMANTTYYAAIDLSMCIGPLLGGVLFGALPTRWLYPCFLAVIPLMWLIYWCFHRRMHAVQH</sequence>
<dbReference type="InterPro" id="IPR020846">
    <property type="entry name" value="MFS_dom"/>
</dbReference>
<organism evidence="8 9">
    <name type="scientific">Bifidobacterium gallicum DSM 20093 = LMG 11596</name>
    <dbReference type="NCBI Taxonomy" id="561180"/>
    <lineage>
        <taxon>Bacteria</taxon>
        <taxon>Bacillati</taxon>
        <taxon>Actinomycetota</taxon>
        <taxon>Actinomycetes</taxon>
        <taxon>Bifidobacteriales</taxon>
        <taxon>Bifidobacteriaceae</taxon>
        <taxon>Bifidobacterium</taxon>
    </lineage>
</organism>
<dbReference type="InterPro" id="IPR036259">
    <property type="entry name" value="MFS_trans_sf"/>
</dbReference>
<dbReference type="Gene3D" id="1.20.1250.20">
    <property type="entry name" value="MFS general substrate transporter like domains"/>
    <property type="match status" value="1"/>
</dbReference>
<feature type="transmembrane region" description="Helical" evidence="6">
    <location>
        <begin position="418"/>
        <end position="437"/>
    </location>
</feature>
<feature type="transmembrane region" description="Helical" evidence="6">
    <location>
        <begin position="392"/>
        <end position="409"/>
    </location>
</feature>
<evidence type="ECO:0000256" key="3">
    <source>
        <dbReference type="ARBA" id="ARBA00022989"/>
    </source>
</evidence>